<dbReference type="GO" id="GO:0042795">
    <property type="term" value="P:snRNA transcription by RNA polymerase II"/>
    <property type="evidence" value="ECO:0007669"/>
    <property type="project" value="TreeGrafter"/>
</dbReference>
<dbReference type="Pfam" id="PF09808">
    <property type="entry name" value="SNAPC1"/>
    <property type="match status" value="1"/>
</dbReference>
<dbReference type="Gramene" id="OE9A030007T4">
    <property type="protein sequence ID" value="OE9A030007C4"/>
    <property type="gene ID" value="OE9A030007"/>
</dbReference>
<feature type="compositionally biased region" description="Basic and acidic residues" evidence="1">
    <location>
        <begin position="286"/>
        <end position="303"/>
    </location>
</feature>
<proteinExistence type="predicted"/>
<evidence type="ECO:0000256" key="1">
    <source>
        <dbReference type="SAM" id="MobiDB-lite"/>
    </source>
</evidence>
<dbReference type="InterPro" id="IPR019188">
    <property type="entry name" value="SNAPC1"/>
</dbReference>
<reference evidence="2 3" key="1">
    <citation type="submission" date="2019-12" db="EMBL/GenBank/DDBJ databases">
        <authorList>
            <person name="Alioto T."/>
            <person name="Alioto T."/>
            <person name="Gomez Garrido J."/>
        </authorList>
    </citation>
    <scope>NUCLEOTIDE SEQUENCE [LARGE SCALE GENOMIC DNA]</scope>
</reference>
<dbReference type="PANTHER" id="PTHR15131:SF3">
    <property type="entry name" value="SNRNA-ACTIVATING PROTEIN COMPLEX SUBUNIT 1"/>
    <property type="match status" value="1"/>
</dbReference>
<dbReference type="EMBL" id="CACTIH010000272">
    <property type="protein sequence ID" value="CAA2958544.1"/>
    <property type="molecule type" value="Genomic_DNA"/>
</dbReference>
<comment type="caution">
    <text evidence="2">The sequence shown here is derived from an EMBL/GenBank/DDBJ whole genome shotgun (WGS) entry which is preliminary data.</text>
</comment>
<organism evidence="2 3">
    <name type="scientific">Olea europaea subsp. europaea</name>
    <dbReference type="NCBI Taxonomy" id="158383"/>
    <lineage>
        <taxon>Eukaryota</taxon>
        <taxon>Viridiplantae</taxon>
        <taxon>Streptophyta</taxon>
        <taxon>Embryophyta</taxon>
        <taxon>Tracheophyta</taxon>
        <taxon>Spermatophyta</taxon>
        <taxon>Magnoliopsida</taxon>
        <taxon>eudicotyledons</taxon>
        <taxon>Gunneridae</taxon>
        <taxon>Pentapetalae</taxon>
        <taxon>asterids</taxon>
        <taxon>lamiids</taxon>
        <taxon>Lamiales</taxon>
        <taxon>Oleaceae</taxon>
        <taxon>Oleeae</taxon>
        <taxon>Olea</taxon>
    </lineage>
</organism>
<dbReference type="GO" id="GO:0042796">
    <property type="term" value="P:snRNA transcription by RNA polymerase III"/>
    <property type="evidence" value="ECO:0007669"/>
    <property type="project" value="TreeGrafter"/>
</dbReference>
<dbReference type="GO" id="GO:0019185">
    <property type="term" value="C:snRNA-activating protein complex"/>
    <property type="evidence" value="ECO:0007669"/>
    <property type="project" value="TreeGrafter"/>
</dbReference>
<sequence length="339" mass="39337">MDLKPFKLDIDQLINDFVKGGSTTFAEFKRIWLSKKFSYMFEASPSTNQGCFMQSLYAHCIGYMMLTGSLPNRVGGLYCLYCLYETQPFKPPFKIYLSLGDLKRIKNLVVDTKMRDIKVVSILVKRMLERNVFLFGSVDANEGSATERINELTEIQNARVQTAYKMLFAKTRLEQFIHMDLGTELDVDLIKKKAAEYAVAKDLSIREASKDIDVQNVKHIAENNISIGDTMEKIAEDWNFQKESFYQQTGFGHQPAAEPSQNKETEFFERRSSNQKINQNEVFEYTDSREGNEKFEGREHNDDFGNELENLLSQPFESDNEETEDNEHWDEDEDEKLEE</sequence>
<dbReference type="Proteomes" id="UP000594638">
    <property type="component" value="Unassembled WGS sequence"/>
</dbReference>
<gene>
    <name evidence="2" type="ORF">OLEA9_A030007</name>
</gene>
<dbReference type="GO" id="GO:0043565">
    <property type="term" value="F:sequence-specific DNA binding"/>
    <property type="evidence" value="ECO:0007669"/>
    <property type="project" value="TreeGrafter"/>
</dbReference>
<feature type="region of interest" description="Disordered" evidence="1">
    <location>
        <begin position="249"/>
        <end position="339"/>
    </location>
</feature>
<feature type="compositionally biased region" description="Acidic residues" evidence="1">
    <location>
        <begin position="318"/>
        <end position="339"/>
    </location>
</feature>
<evidence type="ECO:0000313" key="3">
    <source>
        <dbReference type="Proteomes" id="UP000594638"/>
    </source>
</evidence>
<protein>
    <submittedName>
        <fullName evidence="2">Uncharacterized protein LOC111383508</fullName>
    </submittedName>
</protein>
<accession>A0A8S0Q075</accession>
<dbReference type="Gramene" id="OE9A030007T3">
    <property type="protein sequence ID" value="OE9A030007C3"/>
    <property type="gene ID" value="OE9A030007"/>
</dbReference>
<name>A0A8S0Q075_OLEEU</name>
<dbReference type="AlphaFoldDB" id="A0A8S0Q075"/>
<dbReference type="OrthoDB" id="20127at2759"/>
<feature type="compositionally biased region" description="Basic and acidic residues" evidence="1">
    <location>
        <begin position="261"/>
        <end position="272"/>
    </location>
</feature>
<evidence type="ECO:0000313" key="2">
    <source>
        <dbReference type="EMBL" id="CAA2958544.1"/>
    </source>
</evidence>
<keyword evidence="3" id="KW-1185">Reference proteome</keyword>
<dbReference type="PANTHER" id="PTHR15131">
    <property type="entry name" value="SMALL NUCLEAR RNA ACTIVATING COMPLEX, POLYPEPTIDE 1"/>
    <property type="match status" value="1"/>
</dbReference>